<proteinExistence type="predicted"/>
<evidence type="ECO:0000256" key="1">
    <source>
        <dbReference type="ARBA" id="ARBA00023015"/>
    </source>
</evidence>
<keyword evidence="3" id="KW-0804">Transcription</keyword>
<dbReference type="InterPro" id="IPR036390">
    <property type="entry name" value="WH_DNA-bd_sf"/>
</dbReference>
<dbReference type="SMART" id="SM00347">
    <property type="entry name" value="HTH_MARR"/>
    <property type="match status" value="1"/>
</dbReference>
<reference evidence="6 7" key="1">
    <citation type="submission" date="2017-10" db="EMBL/GenBank/DDBJ databases">
        <title>The new phylogeny of genus Mycobacterium.</title>
        <authorList>
            <person name="Tortoli E."/>
            <person name="Trovato A."/>
            <person name="Cirillo D.M."/>
        </authorList>
    </citation>
    <scope>NUCLEOTIDE SEQUENCE [LARGE SCALE GENOMIC DNA]</scope>
    <source>
        <strain evidence="6 7">IP141170001</strain>
    </source>
</reference>
<dbReference type="PANTHER" id="PTHR39515">
    <property type="entry name" value="CONSERVED PROTEIN"/>
    <property type="match status" value="1"/>
</dbReference>
<accession>A0A2A7NRH7</accession>
<dbReference type="Gene3D" id="1.10.10.10">
    <property type="entry name" value="Winged helix-like DNA-binding domain superfamily/Winged helix DNA-binding domain"/>
    <property type="match status" value="1"/>
</dbReference>
<protein>
    <submittedName>
        <fullName evidence="6">MarR family transcriptional regulator</fullName>
    </submittedName>
</protein>
<dbReference type="SUPFAM" id="SSF46785">
    <property type="entry name" value="Winged helix' DNA-binding domain"/>
    <property type="match status" value="1"/>
</dbReference>
<dbReference type="AlphaFoldDB" id="A0A2A7NRH7"/>
<keyword evidence="1" id="KW-0805">Transcription regulation</keyword>
<dbReference type="EMBL" id="PDCR01000023">
    <property type="protein sequence ID" value="PEG53142.1"/>
    <property type="molecule type" value="Genomic_DNA"/>
</dbReference>
<evidence type="ECO:0000259" key="5">
    <source>
        <dbReference type="PROSITE" id="PS50995"/>
    </source>
</evidence>
<dbReference type="PANTHER" id="PTHR39515:SF2">
    <property type="entry name" value="HTH-TYPE TRANSCRIPTIONAL REGULATOR RV0880"/>
    <property type="match status" value="1"/>
</dbReference>
<dbReference type="Pfam" id="PF01047">
    <property type="entry name" value="MarR"/>
    <property type="match status" value="1"/>
</dbReference>
<dbReference type="Proteomes" id="UP000220340">
    <property type="component" value="Unassembled WGS sequence"/>
</dbReference>
<keyword evidence="7" id="KW-1185">Reference proteome</keyword>
<dbReference type="InterPro" id="IPR000835">
    <property type="entry name" value="HTH_MarR-typ"/>
</dbReference>
<gene>
    <name evidence="6" type="ORF">CRI78_18020</name>
</gene>
<dbReference type="GO" id="GO:0003700">
    <property type="term" value="F:DNA-binding transcription factor activity"/>
    <property type="evidence" value="ECO:0007669"/>
    <property type="project" value="InterPro"/>
</dbReference>
<evidence type="ECO:0000256" key="3">
    <source>
        <dbReference type="ARBA" id="ARBA00023163"/>
    </source>
</evidence>
<evidence type="ECO:0000256" key="2">
    <source>
        <dbReference type="ARBA" id="ARBA00023125"/>
    </source>
</evidence>
<evidence type="ECO:0000313" key="7">
    <source>
        <dbReference type="Proteomes" id="UP000220340"/>
    </source>
</evidence>
<comment type="caution">
    <text evidence="6">The sequence shown here is derived from an EMBL/GenBank/DDBJ whole genome shotgun (WGS) entry which is preliminary data.</text>
</comment>
<dbReference type="InterPro" id="IPR052526">
    <property type="entry name" value="HTH-type_Bedaq_tolerance"/>
</dbReference>
<organism evidence="6 7">
    <name type="scientific">Mycolicibacterium diernhoferi</name>
    <dbReference type="NCBI Taxonomy" id="1801"/>
    <lineage>
        <taxon>Bacteria</taxon>
        <taxon>Bacillati</taxon>
        <taxon>Actinomycetota</taxon>
        <taxon>Actinomycetes</taxon>
        <taxon>Mycobacteriales</taxon>
        <taxon>Mycobacteriaceae</taxon>
        <taxon>Mycolicibacterium</taxon>
    </lineage>
</organism>
<dbReference type="PROSITE" id="PS01117">
    <property type="entry name" value="HTH_MARR_1"/>
    <property type="match status" value="1"/>
</dbReference>
<evidence type="ECO:0000256" key="4">
    <source>
        <dbReference type="SAM" id="MobiDB-lite"/>
    </source>
</evidence>
<dbReference type="PROSITE" id="PS50995">
    <property type="entry name" value="HTH_MARR_2"/>
    <property type="match status" value="1"/>
</dbReference>
<dbReference type="InterPro" id="IPR036388">
    <property type="entry name" value="WH-like_DNA-bd_sf"/>
</dbReference>
<keyword evidence="2" id="KW-0238">DNA-binding</keyword>
<feature type="domain" description="HTH marR-type" evidence="5">
    <location>
        <begin position="58"/>
        <end position="190"/>
    </location>
</feature>
<dbReference type="InterPro" id="IPR023187">
    <property type="entry name" value="Tscrpt_reg_MarR-type_CS"/>
</dbReference>
<sequence length="196" mass="20698">MRAAPRSASPPRSRRSPAPARAAAGAAQAAPATCSQTSGFNLADARWVLFGPVADDGDPRLASDLSLAVVRLARQLRFRRPDSPVSLTQLSALATVAKEGPMTPGALAARERVRPPSMTRVIASLVDVGFIDRTAHPDDGRQVLITVSASGTELIEAERRASREWLAQRLAELTADERATLLAAADLMLAIVDEGA</sequence>
<evidence type="ECO:0000313" key="6">
    <source>
        <dbReference type="EMBL" id="PEG53142.1"/>
    </source>
</evidence>
<feature type="region of interest" description="Disordered" evidence="4">
    <location>
        <begin position="1"/>
        <end position="27"/>
    </location>
</feature>
<dbReference type="OrthoDB" id="9804055at2"/>
<dbReference type="GO" id="GO:0003677">
    <property type="term" value="F:DNA binding"/>
    <property type="evidence" value="ECO:0007669"/>
    <property type="project" value="UniProtKB-KW"/>
</dbReference>
<name>A0A2A7NRH7_9MYCO</name>